<sequence length="139" mass="14241">MTLSTITRPLAGAATALALALAFSAPAAAQDEAPPAPPATDLTGEWVLTVELTNGAGSRAVEFVQDGNELTGTIASSMASGDLTGTIDGDQVNFAVVLAMETQLFKVSYSATWRDGRLVDGTVDLGDYGSGTFTGERVQ</sequence>
<evidence type="ECO:0000313" key="3">
    <source>
        <dbReference type="Proteomes" id="UP001484239"/>
    </source>
</evidence>
<dbReference type="Proteomes" id="UP001484239">
    <property type="component" value="Unassembled WGS sequence"/>
</dbReference>
<gene>
    <name evidence="2" type="ORF">WI372_11820</name>
</gene>
<keyword evidence="1" id="KW-0732">Signal</keyword>
<feature type="signal peptide" evidence="1">
    <location>
        <begin position="1"/>
        <end position="29"/>
    </location>
</feature>
<feature type="chain" id="PRO_5047260650" evidence="1">
    <location>
        <begin position="30"/>
        <end position="139"/>
    </location>
</feature>
<evidence type="ECO:0000256" key="1">
    <source>
        <dbReference type="SAM" id="SignalP"/>
    </source>
</evidence>
<protein>
    <submittedName>
        <fullName evidence="2">Uncharacterized protein</fullName>
    </submittedName>
</protein>
<evidence type="ECO:0000313" key="2">
    <source>
        <dbReference type="EMBL" id="MEK9501669.1"/>
    </source>
</evidence>
<comment type="caution">
    <text evidence="2">The sequence shown here is derived from an EMBL/GenBank/DDBJ whole genome shotgun (WGS) entry which is preliminary data.</text>
</comment>
<reference evidence="2 3" key="1">
    <citation type="submission" date="2024-02" db="EMBL/GenBank/DDBJ databases">
        <title>A novel Gemmatimonadota bacterium.</title>
        <authorList>
            <person name="Du Z.-J."/>
            <person name="Ye Y.-Q."/>
        </authorList>
    </citation>
    <scope>NUCLEOTIDE SEQUENCE [LARGE SCALE GENOMIC DNA]</scope>
    <source>
        <strain evidence="2 3">DH-20</strain>
    </source>
</reference>
<keyword evidence="3" id="KW-1185">Reference proteome</keyword>
<proteinExistence type="predicted"/>
<accession>A0ABU9EAI1</accession>
<name>A0ABU9EAI1_9BACT</name>
<dbReference type="EMBL" id="JBBHLI010000006">
    <property type="protein sequence ID" value="MEK9501669.1"/>
    <property type="molecule type" value="Genomic_DNA"/>
</dbReference>
<dbReference type="RefSeq" id="WP_405282449.1">
    <property type="nucleotide sequence ID" value="NZ_CP144380.1"/>
</dbReference>
<organism evidence="2 3">
    <name type="scientific">Gaopeijia maritima</name>
    <dbReference type="NCBI Taxonomy" id="3119007"/>
    <lineage>
        <taxon>Bacteria</taxon>
        <taxon>Pseudomonadati</taxon>
        <taxon>Gemmatimonadota</taxon>
        <taxon>Longimicrobiia</taxon>
        <taxon>Gaopeijiales</taxon>
        <taxon>Gaopeijiaceae</taxon>
        <taxon>Gaopeijia</taxon>
    </lineage>
</organism>